<feature type="region of interest" description="Disordered" evidence="1">
    <location>
        <begin position="305"/>
        <end position="354"/>
    </location>
</feature>
<dbReference type="Proteomes" id="UP000076842">
    <property type="component" value="Unassembled WGS sequence"/>
</dbReference>
<keyword evidence="3" id="KW-1185">Reference proteome</keyword>
<evidence type="ECO:0000313" key="3">
    <source>
        <dbReference type="Proteomes" id="UP000076842"/>
    </source>
</evidence>
<evidence type="ECO:0000256" key="1">
    <source>
        <dbReference type="SAM" id="MobiDB-lite"/>
    </source>
</evidence>
<dbReference type="AlphaFoldDB" id="A0A165JES7"/>
<protein>
    <submittedName>
        <fullName evidence="2">Uncharacterized protein</fullName>
    </submittedName>
</protein>
<dbReference type="EMBL" id="KV423921">
    <property type="protein sequence ID" value="KZT61747.1"/>
    <property type="molecule type" value="Genomic_DNA"/>
</dbReference>
<reference evidence="2 3" key="1">
    <citation type="journal article" date="2016" name="Mol. Biol. Evol.">
        <title>Comparative Genomics of Early-Diverging Mushroom-Forming Fungi Provides Insights into the Origins of Lignocellulose Decay Capabilities.</title>
        <authorList>
            <person name="Nagy L.G."/>
            <person name="Riley R."/>
            <person name="Tritt A."/>
            <person name="Adam C."/>
            <person name="Daum C."/>
            <person name="Floudas D."/>
            <person name="Sun H."/>
            <person name="Yadav J.S."/>
            <person name="Pangilinan J."/>
            <person name="Larsson K.H."/>
            <person name="Matsuura K."/>
            <person name="Barry K."/>
            <person name="Labutti K."/>
            <person name="Kuo R."/>
            <person name="Ohm R.A."/>
            <person name="Bhattacharya S.S."/>
            <person name="Shirouzu T."/>
            <person name="Yoshinaga Y."/>
            <person name="Martin F.M."/>
            <person name="Grigoriev I.V."/>
            <person name="Hibbett D.S."/>
        </authorList>
    </citation>
    <scope>NUCLEOTIDE SEQUENCE [LARGE SCALE GENOMIC DNA]</scope>
    <source>
        <strain evidence="2 3">HHB12733</strain>
    </source>
</reference>
<evidence type="ECO:0000313" key="2">
    <source>
        <dbReference type="EMBL" id="KZT61747.1"/>
    </source>
</evidence>
<feature type="compositionally biased region" description="Polar residues" evidence="1">
    <location>
        <begin position="339"/>
        <end position="348"/>
    </location>
</feature>
<accession>A0A165JES7</accession>
<proteinExistence type="predicted"/>
<organism evidence="2 3">
    <name type="scientific">Calocera cornea HHB12733</name>
    <dbReference type="NCBI Taxonomy" id="1353952"/>
    <lineage>
        <taxon>Eukaryota</taxon>
        <taxon>Fungi</taxon>
        <taxon>Dikarya</taxon>
        <taxon>Basidiomycota</taxon>
        <taxon>Agaricomycotina</taxon>
        <taxon>Dacrymycetes</taxon>
        <taxon>Dacrymycetales</taxon>
        <taxon>Dacrymycetaceae</taxon>
        <taxon>Calocera</taxon>
    </lineage>
</organism>
<sequence length="367" mass="41042">MAEYSITLFKVEGRLKARPRQQPLTGHRISQLAEIAFADERQFGDSWSSPNKTAYSLLVLNREFFASTTSVNHDLEGTDDTLVLGPTGLQVCLYDMSCVPRPFSFSQRQPGQGAIVTSILTDEHVTKSYAYDLLQCHLIQPSNVPDKSYYPPIAFNQPDIRKMLQAIVAHGPDSADKCVLKLKPNTLMLEHHKQFGTLIPLTAIIPNAVSLACDAEELIMVLYSSVSVQADLTVYIPHDALLPVLFYLRPSLEQRPTWSIHFLLSQTSCSIYDLLPSLPAPINPPPMPLAHSPSQWNVETGNIDRERREQDTERCGTSTAKRTIPKKRVNGDDAESASKFPSLNNSRTLHLPNSPIFDYRSIQDKVE</sequence>
<name>A0A165JES7_9BASI</name>
<gene>
    <name evidence="2" type="ORF">CALCODRAFT_506070</name>
</gene>
<dbReference type="InParanoid" id="A0A165JES7"/>
<feature type="compositionally biased region" description="Basic and acidic residues" evidence="1">
    <location>
        <begin position="305"/>
        <end position="314"/>
    </location>
</feature>